<keyword evidence="4" id="KW-1185">Reference proteome</keyword>
<dbReference type="EMBL" id="PNCL01000048">
    <property type="protein sequence ID" value="TMP59295.1"/>
    <property type="molecule type" value="Genomic_DNA"/>
</dbReference>
<reference evidence="3" key="3">
    <citation type="submission" date="2019-09" db="EMBL/GenBank/DDBJ databases">
        <title>Co-occurence of chitin degradation, pigmentation and bioactivity in marine Pseudoalteromonas.</title>
        <authorList>
            <person name="Sonnenschein E.C."/>
            <person name="Bech P.K."/>
        </authorList>
    </citation>
    <scope>NUCLEOTIDE SEQUENCE</scope>
    <source>
        <strain evidence="3">S2231</strain>
    </source>
</reference>
<gene>
    <name evidence="3" type="ORF">CWB96_10145</name>
    <name evidence="2" type="ORF">CWB97_11220</name>
</gene>
<evidence type="ECO:0000256" key="1">
    <source>
        <dbReference type="SAM" id="Phobius"/>
    </source>
</evidence>
<dbReference type="InterPro" id="IPR023380">
    <property type="entry name" value="DsbB-like_sf"/>
</dbReference>
<organism evidence="3 5">
    <name type="scientific">Pseudoalteromonas citrea</name>
    <dbReference type="NCBI Taxonomy" id="43655"/>
    <lineage>
        <taxon>Bacteria</taxon>
        <taxon>Pseudomonadati</taxon>
        <taxon>Pseudomonadota</taxon>
        <taxon>Gammaproteobacteria</taxon>
        <taxon>Alteromonadales</taxon>
        <taxon>Pseudoalteromonadaceae</taxon>
        <taxon>Pseudoalteromonas</taxon>
    </lineage>
</organism>
<feature type="transmembrane region" description="Helical" evidence="1">
    <location>
        <begin position="15"/>
        <end position="38"/>
    </location>
</feature>
<reference evidence="3 5" key="1">
    <citation type="submission" date="2017-12" db="EMBL/GenBank/DDBJ databases">
        <authorList>
            <person name="Paulsen S."/>
            <person name="Gram L.K."/>
        </authorList>
    </citation>
    <scope>NUCLEOTIDE SEQUENCE [LARGE SCALE GENOMIC DNA]</scope>
    <source>
        <strain evidence="3 5">S2231</strain>
        <strain evidence="2">S2233</strain>
    </source>
</reference>
<dbReference type="Proteomes" id="UP000307706">
    <property type="component" value="Unassembled WGS sequence"/>
</dbReference>
<accession>A0A5S3XPV0</accession>
<sequence>MAIFDLNTYSNNTRLIACVAIFISITAWAVELMGAVYVCPYCRVQRSVIGILGIILLMPYAHHWIAKYTALVVGFFGAVVASNQHFMGWKKISAGTFSFNSNLAIDPFLLSGFALFIITGLVALVLRKNQVNTIPKLS</sequence>
<dbReference type="AlphaFoldDB" id="A0A5S3XPV0"/>
<dbReference type="Proteomes" id="UP000305730">
    <property type="component" value="Unassembled WGS sequence"/>
</dbReference>
<dbReference type="OrthoDB" id="7433190at2"/>
<dbReference type="RefSeq" id="WP_138597083.1">
    <property type="nucleotide sequence ID" value="NZ_PNCK01000038.1"/>
</dbReference>
<dbReference type="SUPFAM" id="SSF158442">
    <property type="entry name" value="DsbB-like"/>
    <property type="match status" value="1"/>
</dbReference>
<keyword evidence="1" id="KW-0472">Membrane</keyword>
<reference evidence="4 5" key="2">
    <citation type="submission" date="2019-06" db="EMBL/GenBank/DDBJ databases">
        <title>Co-occurence of chitin degradation, pigmentation and bioactivity in marine Pseudoalteromonas.</title>
        <authorList>
            <person name="Sonnenschein E.C."/>
            <person name="Bech P.K."/>
        </authorList>
    </citation>
    <scope>NUCLEOTIDE SEQUENCE [LARGE SCALE GENOMIC DNA]</scope>
    <source>
        <strain evidence="5">S2231</strain>
        <strain evidence="2 4">S2233</strain>
    </source>
</reference>
<evidence type="ECO:0008006" key="6">
    <source>
        <dbReference type="Google" id="ProtNLM"/>
    </source>
</evidence>
<proteinExistence type="predicted"/>
<keyword evidence="1" id="KW-0812">Transmembrane</keyword>
<keyword evidence="1" id="KW-1133">Transmembrane helix</keyword>
<name>A0A5S3XPV0_9GAMM</name>
<evidence type="ECO:0000313" key="5">
    <source>
        <dbReference type="Proteomes" id="UP000307706"/>
    </source>
</evidence>
<protein>
    <recommendedName>
        <fullName evidence="6">Disulfide bond formation protein B</fullName>
    </recommendedName>
</protein>
<evidence type="ECO:0000313" key="4">
    <source>
        <dbReference type="Proteomes" id="UP000305730"/>
    </source>
</evidence>
<feature type="transmembrane region" description="Helical" evidence="1">
    <location>
        <begin position="44"/>
        <end position="61"/>
    </location>
</feature>
<evidence type="ECO:0000313" key="3">
    <source>
        <dbReference type="EMBL" id="TMP59295.1"/>
    </source>
</evidence>
<dbReference type="EMBL" id="PNCK01000038">
    <property type="protein sequence ID" value="TMP42526.1"/>
    <property type="molecule type" value="Genomic_DNA"/>
</dbReference>
<comment type="caution">
    <text evidence="3">The sequence shown here is derived from an EMBL/GenBank/DDBJ whole genome shotgun (WGS) entry which is preliminary data.</text>
</comment>
<feature type="transmembrane region" description="Helical" evidence="1">
    <location>
        <begin position="107"/>
        <end position="126"/>
    </location>
</feature>
<evidence type="ECO:0000313" key="2">
    <source>
        <dbReference type="EMBL" id="TMP42526.1"/>
    </source>
</evidence>